<dbReference type="AlphaFoldDB" id="A0A060HXT5"/>
<reference evidence="6 7" key="1">
    <citation type="submission" date="2013-12" db="EMBL/GenBank/DDBJ databases">
        <title>Complete genome sequence of Rhizobium etli bv. mimosae IE4771.</title>
        <authorList>
            <person name="Bustos P."/>
            <person name="Santamaria R.I."/>
            <person name="Lozano L."/>
            <person name="Ormeno-Orrillo E."/>
            <person name="Rogel M.A."/>
            <person name="Romero D."/>
            <person name="Cevallos M.A."/>
            <person name="Martinez-Romero E."/>
            <person name="Gonzalez V."/>
        </authorList>
    </citation>
    <scope>NUCLEOTIDE SEQUENCE [LARGE SCALE GENOMIC DNA]</scope>
    <source>
        <strain evidence="6 7">IE4771</strain>
    </source>
</reference>
<dbReference type="InterPro" id="IPR005119">
    <property type="entry name" value="LysR_subst-bd"/>
</dbReference>
<evidence type="ECO:0000313" key="7">
    <source>
        <dbReference type="Proteomes" id="UP000027180"/>
    </source>
</evidence>
<dbReference type="SUPFAM" id="SSF46785">
    <property type="entry name" value="Winged helix' DNA-binding domain"/>
    <property type="match status" value="1"/>
</dbReference>
<dbReference type="NCBIfam" id="NF002964">
    <property type="entry name" value="PRK03635.1"/>
    <property type="match status" value="1"/>
</dbReference>
<dbReference type="Gene3D" id="3.40.190.290">
    <property type="match status" value="1"/>
</dbReference>
<dbReference type="OrthoDB" id="3252676at2"/>
<dbReference type="InterPro" id="IPR036390">
    <property type="entry name" value="WH_DNA-bd_sf"/>
</dbReference>
<evidence type="ECO:0000256" key="4">
    <source>
        <dbReference type="ARBA" id="ARBA00023163"/>
    </source>
</evidence>
<dbReference type="PANTHER" id="PTHR30579:SF2">
    <property type="entry name" value="HTH-TYPE TRANSCRIPTIONAL REGULATOR ARGP"/>
    <property type="match status" value="1"/>
</dbReference>
<protein>
    <submittedName>
        <fullName evidence="6">Chromosome replication initiation inhibitor protein</fullName>
    </submittedName>
</protein>
<evidence type="ECO:0000256" key="2">
    <source>
        <dbReference type="ARBA" id="ARBA00023015"/>
    </source>
</evidence>
<dbReference type="InterPro" id="IPR000847">
    <property type="entry name" value="LysR_HTH_N"/>
</dbReference>
<evidence type="ECO:0000313" key="6">
    <source>
        <dbReference type="EMBL" id="AIC27738.1"/>
    </source>
</evidence>
<dbReference type="SUPFAM" id="SSF53850">
    <property type="entry name" value="Periplasmic binding protein-like II"/>
    <property type="match status" value="1"/>
</dbReference>
<dbReference type="Pfam" id="PF00126">
    <property type="entry name" value="HTH_1"/>
    <property type="match status" value="1"/>
</dbReference>
<organism evidence="6 7">
    <name type="scientific">Rhizobium etli bv. mimosae str. IE4771</name>
    <dbReference type="NCBI Taxonomy" id="1432050"/>
    <lineage>
        <taxon>Bacteria</taxon>
        <taxon>Pseudomonadati</taxon>
        <taxon>Pseudomonadota</taxon>
        <taxon>Alphaproteobacteria</taxon>
        <taxon>Hyphomicrobiales</taxon>
        <taxon>Rhizobiaceae</taxon>
        <taxon>Rhizobium/Agrobacterium group</taxon>
        <taxon>Rhizobium</taxon>
    </lineage>
</organism>
<evidence type="ECO:0000256" key="3">
    <source>
        <dbReference type="ARBA" id="ARBA00023125"/>
    </source>
</evidence>
<feature type="domain" description="HTH lysR-type" evidence="5">
    <location>
        <begin position="2"/>
        <end position="58"/>
    </location>
</feature>
<dbReference type="PRINTS" id="PR00039">
    <property type="entry name" value="HTHLYSR"/>
</dbReference>
<dbReference type="Gene3D" id="1.10.10.10">
    <property type="entry name" value="Winged helix-like DNA-binding domain superfamily/Winged helix DNA-binding domain"/>
    <property type="match status" value="1"/>
</dbReference>
<dbReference type="KEGG" id="rei:IE4771_CH02638"/>
<keyword evidence="3" id="KW-0238">DNA-binding</keyword>
<dbReference type="RefSeq" id="WP_038689516.1">
    <property type="nucleotide sequence ID" value="NZ_CP006986.1"/>
</dbReference>
<dbReference type="NCBIfam" id="NF009888">
    <property type="entry name" value="PRK13348.1"/>
    <property type="match status" value="1"/>
</dbReference>
<dbReference type="NCBIfam" id="TIGR03298">
    <property type="entry name" value="argP"/>
    <property type="match status" value="1"/>
</dbReference>
<sequence length="309" mass="34268">MLDYPALRAVATVVQTGSFERAATVLNVTPSAVSQRVKQLEERLGVVLVVRGTPCTATEKGEWLCRHMENVGMLEAELLGHLPALVDPDEPRQRVTLQIATNADSLGTWFVEAMSTFARNSSYLLNIAVDDQDHTAEWLQRGRVIAAVTSVEKPIRGCRRFALGVLRYHATATPDFVARNFPQGVTAEAIRNAPALTFSQKDRLQSTWVRQTFGRDLDYPTHWLPSPQSFVEATLSGMGWGMNPTQLTREHLASGRLVELVPDTPLDVPLFWQINRFAADRLAELTREVISVAGRNLGKDRSKTDPPGL</sequence>
<accession>A0A060HXT5</accession>
<evidence type="ECO:0000256" key="1">
    <source>
        <dbReference type="ARBA" id="ARBA00009437"/>
    </source>
</evidence>
<gene>
    <name evidence="6" type="ORF">IE4771_CH02638</name>
</gene>
<dbReference type="PANTHER" id="PTHR30579">
    <property type="entry name" value="TRANSCRIPTIONAL REGULATOR"/>
    <property type="match status" value="1"/>
</dbReference>
<name>A0A060HXT5_RHIET</name>
<dbReference type="EMBL" id="CP006986">
    <property type="protein sequence ID" value="AIC27738.1"/>
    <property type="molecule type" value="Genomic_DNA"/>
</dbReference>
<dbReference type="GO" id="GO:0003677">
    <property type="term" value="F:DNA binding"/>
    <property type="evidence" value="ECO:0007669"/>
    <property type="project" value="UniProtKB-KW"/>
</dbReference>
<keyword evidence="4" id="KW-0804">Transcription</keyword>
<comment type="similarity">
    <text evidence="1">Belongs to the LysR transcriptional regulatory family.</text>
</comment>
<dbReference type="Proteomes" id="UP000027180">
    <property type="component" value="Chromosome"/>
</dbReference>
<proteinExistence type="inferred from homology"/>
<dbReference type="HOGENOM" id="CLU_063829_0_1_5"/>
<dbReference type="InterPro" id="IPR017685">
    <property type="entry name" value="ArgP"/>
</dbReference>
<dbReference type="InterPro" id="IPR050176">
    <property type="entry name" value="LTTR"/>
</dbReference>
<dbReference type="InterPro" id="IPR036388">
    <property type="entry name" value="WH-like_DNA-bd_sf"/>
</dbReference>
<dbReference type="Pfam" id="PF03466">
    <property type="entry name" value="LysR_substrate"/>
    <property type="match status" value="1"/>
</dbReference>
<keyword evidence="2" id="KW-0805">Transcription regulation</keyword>
<dbReference type="PROSITE" id="PS50931">
    <property type="entry name" value="HTH_LYSR"/>
    <property type="match status" value="1"/>
</dbReference>
<dbReference type="GO" id="GO:0003700">
    <property type="term" value="F:DNA-binding transcription factor activity"/>
    <property type="evidence" value="ECO:0007669"/>
    <property type="project" value="InterPro"/>
</dbReference>
<evidence type="ECO:0000259" key="5">
    <source>
        <dbReference type="PROSITE" id="PS50931"/>
    </source>
</evidence>